<protein>
    <submittedName>
        <fullName evidence="13">SusC/RagA family TonB-linked outer membrane protein</fullName>
    </submittedName>
</protein>
<name>A0A6P1VZJ0_9BACT</name>
<keyword evidence="2 10" id="KW-0813">Transport</keyword>
<dbReference type="InterPro" id="IPR012910">
    <property type="entry name" value="Plug_dom"/>
</dbReference>
<keyword evidence="4" id="KW-0406">Ion transport</keyword>
<comment type="subcellular location">
    <subcellularLocation>
        <location evidence="1 10">Cell outer membrane</location>
        <topology evidence="1 10">Multi-pass membrane protein</topology>
    </subcellularLocation>
</comment>
<keyword evidence="7 11" id="KW-0798">TonB box</keyword>
<dbReference type="Pfam" id="PF07660">
    <property type="entry name" value="STN"/>
    <property type="match status" value="1"/>
</dbReference>
<dbReference type="PROSITE" id="PS52016">
    <property type="entry name" value="TONB_DEPENDENT_REC_3"/>
    <property type="match status" value="1"/>
</dbReference>
<evidence type="ECO:0000313" key="13">
    <source>
        <dbReference type="EMBL" id="QHV97139.1"/>
    </source>
</evidence>
<organism evidence="13 14">
    <name type="scientific">Spirosoma endbachense</name>
    <dbReference type="NCBI Taxonomy" id="2666025"/>
    <lineage>
        <taxon>Bacteria</taxon>
        <taxon>Pseudomonadati</taxon>
        <taxon>Bacteroidota</taxon>
        <taxon>Cytophagia</taxon>
        <taxon>Cytophagales</taxon>
        <taxon>Cytophagaceae</taxon>
        <taxon>Spirosoma</taxon>
    </lineage>
</organism>
<dbReference type="GO" id="GO:0006826">
    <property type="term" value="P:iron ion transport"/>
    <property type="evidence" value="ECO:0007669"/>
    <property type="project" value="UniProtKB-KW"/>
</dbReference>
<dbReference type="RefSeq" id="WP_162387549.1">
    <property type="nucleotide sequence ID" value="NZ_CP045997.1"/>
</dbReference>
<evidence type="ECO:0000313" key="14">
    <source>
        <dbReference type="Proteomes" id="UP000464577"/>
    </source>
</evidence>
<dbReference type="InterPro" id="IPR000531">
    <property type="entry name" value="Beta-barrel_TonB"/>
</dbReference>
<evidence type="ECO:0000259" key="12">
    <source>
        <dbReference type="SMART" id="SM00965"/>
    </source>
</evidence>
<proteinExistence type="inferred from homology"/>
<keyword evidence="9 10" id="KW-0998">Cell outer membrane</keyword>
<evidence type="ECO:0000256" key="2">
    <source>
        <dbReference type="ARBA" id="ARBA00022448"/>
    </source>
</evidence>
<evidence type="ECO:0000256" key="4">
    <source>
        <dbReference type="ARBA" id="ARBA00022496"/>
    </source>
</evidence>
<dbReference type="NCBIfam" id="TIGR04057">
    <property type="entry name" value="SusC_RagA_signa"/>
    <property type="match status" value="1"/>
</dbReference>
<dbReference type="KEGG" id="senf:GJR95_19935"/>
<reference evidence="13 14" key="1">
    <citation type="submission" date="2019-11" db="EMBL/GenBank/DDBJ databases">
        <title>Spirosoma endbachense sp. nov., isolated from a natural salt meadow.</title>
        <authorList>
            <person name="Rojas J."/>
            <person name="Ambika Manirajan B."/>
            <person name="Ratering S."/>
            <person name="Suarez C."/>
            <person name="Geissler-Plaum R."/>
            <person name="Schnell S."/>
        </authorList>
    </citation>
    <scope>NUCLEOTIDE SEQUENCE [LARGE SCALE GENOMIC DNA]</scope>
    <source>
        <strain evidence="13 14">I-24</strain>
    </source>
</reference>
<evidence type="ECO:0000256" key="5">
    <source>
        <dbReference type="ARBA" id="ARBA00022692"/>
    </source>
</evidence>
<dbReference type="InterPro" id="IPR039426">
    <property type="entry name" value="TonB-dep_rcpt-like"/>
</dbReference>
<dbReference type="Pfam" id="PF07715">
    <property type="entry name" value="Plug"/>
    <property type="match status" value="1"/>
</dbReference>
<dbReference type="Gene3D" id="2.40.170.20">
    <property type="entry name" value="TonB-dependent receptor, beta-barrel domain"/>
    <property type="match status" value="1"/>
</dbReference>
<dbReference type="SUPFAM" id="SSF49464">
    <property type="entry name" value="Carboxypeptidase regulatory domain-like"/>
    <property type="match status" value="1"/>
</dbReference>
<dbReference type="SMART" id="SM00965">
    <property type="entry name" value="STN"/>
    <property type="match status" value="1"/>
</dbReference>
<keyword evidence="8 10" id="KW-0472">Membrane</keyword>
<evidence type="ECO:0000256" key="9">
    <source>
        <dbReference type="ARBA" id="ARBA00023237"/>
    </source>
</evidence>
<dbReference type="InterPro" id="IPR036942">
    <property type="entry name" value="Beta-barrel_TonB_sf"/>
</dbReference>
<accession>A0A6P1VZJ0</accession>
<sequence>MNNPILSKFIGWNVMRLMLFQLLLATIFSNVSLATDGNAQDVLNQKITLQIANKNISDVLSRIEKLTDVKFSYSPDLIQSNRKVSVSAENETLAQVLSSLLGPLQLKYEMVGNRLILTRNASTQKKLSSLVDAPPVESAAPPITIWGRVFDESNKPLPGATILLKGTTSTGTVTDAEGVFTLNVPDGNGTLVVSSIGYTAKEVSINNQTTIDISLVPDVKSLNEVVVVGYGTQKRSDLTGSVGSVKSTELLERPAINVEQSLQGRIAGVNVSVNSGRPGGNTNIRIRGYSSINATNNPLYVVDGIIWAAGIDALNPADIESIDVLKDASATAIYGTRGANGVILVTTKRGRKGGAVSYDTYVSASRIARKRDVLNAKEFLALEDLAYQNVAKYDPAGWASGKYADKDPKIKRTALIGKLFDANLNPLYDVDWQDETTRTAISQNHNLGFTGGSDQTTYGLFLNYNDNQGIIKNTYLKRYSGRLVIDNQVKKWLKVGATLNYSYSEERRADEGVGGNNIPRMLIEMIPIVPIRYPDGTYGKRQDYPDMESGDNPVALANEDNRMYKKQVFGANTYANITLMPGLDFRTTFGANIASQYNPFSETNQVQLTRPFRGYAEIWSYDTKFLQWQNYLTYNKQIDASNSINVVAGAELQKYTYLQWFSGVESLPDNYYQYYNLGVSANPLPPTSSYNAYQMASYFARGNYNYKDKILVTATGRYDGSSRFGANNKYAFFPSAAVAWRLSQEDFLKNSHLISDLKVRASYGLTGNSEINSYQSLATLSTNTTVFGGQRASGTIIGTLANPNLRWEKTAQYDLGASVGFLKGRINLEADLYLKKTHDLLLSAPVPLSSGYASIYKNIGSMENRGLELSLNTINIDNKDLTWSTNFNISFLKNKVTALGDANDDIFPDPQFLNNTNILRVGESVGSFYGLVRTGTWGSAEADQAAKYGKKPGDLKFLDLNNDGQINDQDRIITGKGIPTGYGTFSNTLRYKGLDLTVDLQFSYGNDILNLTHHSALDRTGQANSYAEVLNGWTPTNQNTFIAEARPSYVYYDTKIDSYKVEDGSFLRGRNLVLGYTFPTDFVQRIKLSRLRVYASAQNFFVLTKYTGYDPEVSTYGNAFAQGIQFFDYPKAHVFTAGLNVSF</sequence>
<dbReference type="Proteomes" id="UP000464577">
    <property type="component" value="Chromosome"/>
</dbReference>
<evidence type="ECO:0000256" key="8">
    <source>
        <dbReference type="ARBA" id="ARBA00023136"/>
    </source>
</evidence>
<dbReference type="InterPro" id="IPR037066">
    <property type="entry name" value="Plug_dom_sf"/>
</dbReference>
<dbReference type="Gene3D" id="3.55.50.30">
    <property type="match status" value="1"/>
</dbReference>
<dbReference type="GO" id="GO:0009279">
    <property type="term" value="C:cell outer membrane"/>
    <property type="evidence" value="ECO:0007669"/>
    <property type="project" value="UniProtKB-SubCell"/>
</dbReference>
<dbReference type="NCBIfam" id="TIGR04056">
    <property type="entry name" value="OMP_RagA_SusC"/>
    <property type="match status" value="1"/>
</dbReference>
<dbReference type="EMBL" id="CP045997">
    <property type="protein sequence ID" value="QHV97139.1"/>
    <property type="molecule type" value="Genomic_DNA"/>
</dbReference>
<dbReference type="InterPro" id="IPR023996">
    <property type="entry name" value="TonB-dep_OMP_SusC/RagA"/>
</dbReference>
<dbReference type="InterPro" id="IPR011662">
    <property type="entry name" value="Secretin/TonB_short_N"/>
</dbReference>
<dbReference type="Gene3D" id="2.170.130.10">
    <property type="entry name" value="TonB-dependent receptor, plug domain"/>
    <property type="match status" value="1"/>
</dbReference>
<dbReference type="InterPro" id="IPR023997">
    <property type="entry name" value="TonB-dep_OMP_SusC/RagA_CS"/>
</dbReference>
<dbReference type="Gene3D" id="2.60.40.1120">
    <property type="entry name" value="Carboxypeptidase-like, regulatory domain"/>
    <property type="match status" value="1"/>
</dbReference>
<feature type="domain" description="Secretin/TonB short N-terminal" evidence="12">
    <location>
        <begin position="69"/>
        <end position="120"/>
    </location>
</feature>
<evidence type="ECO:0000256" key="10">
    <source>
        <dbReference type="PROSITE-ProRule" id="PRU01360"/>
    </source>
</evidence>
<comment type="similarity">
    <text evidence="10 11">Belongs to the TonB-dependent receptor family.</text>
</comment>
<keyword evidence="6" id="KW-0408">Iron</keyword>
<evidence type="ECO:0000256" key="3">
    <source>
        <dbReference type="ARBA" id="ARBA00022452"/>
    </source>
</evidence>
<evidence type="ECO:0000256" key="6">
    <source>
        <dbReference type="ARBA" id="ARBA00023004"/>
    </source>
</evidence>
<gene>
    <name evidence="13" type="ORF">GJR95_19935</name>
</gene>
<evidence type="ECO:0000256" key="7">
    <source>
        <dbReference type="ARBA" id="ARBA00023077"/>
    </source>
</evidence>
<dbReference type="FunFam" id="2.170.130.10:FF:000008">
    <property type="entry name" value="SusC/RagA family TonB-linked outer membrane protein"/>
    <property type="match status" value="1"/>
</dbReference>
<dbReference type="SUPFAM" id="SSF56935">
    <property type="entry name" value="Porins"/>
    <property type="match status" value="1"/>
</dbReference>
<keyword evidence="5 10" id="KW-0812">Transmembrane</keyword>
<keyword evidence="4" id="KW-0410">Iron transport</keyword>
<evidence type="ECO:0000256" key="11">
    <source>
        <dbReference type="RuleBase" id="RU003357"/>
    </source>
</evidence>
<dbReference type="InterPro" id="IPR008969">
    <property type="entry name" value="CarboxyPept-like_regulatory"/>
</dbReference>
<dbReference type="AlphaFoldDB" id="A0A6P1VZJ0"/>
<keyword evidence="3 10" id="KW-1134">Transmembrane beta strand</keyword>
<evidence type="ECO:0000256" key="1">
    <source>
        <dbReference type="ARBA" id="ARBA00004571"/>
    </source>
</evidence>
<keyword evidence="14" id="KW-1185">Reference proteome</keyword>
<dbReference type="Pfam" id="PF00593">
    <property type="entry name" value="TonB_dep_Rec_b-barrel"/>
    <property type="match status" value="1"/>
</dbReference>
<dbReference type="Pfam" id="PF13715">
    <property type="entry name" value="CarbopepD_reg_2"/>
    <property type="match status" value="1"/>
</dbReference>